<comment type="subcellular location">
    <subcellularLocation>
        <location evidence="1">Membrane</location>
        <topology evidence="1">Multi-pass membrane protein</topology>
    </subcellularLocation>
</comment>
<dbReference type="InterPro" id="IPR050638">
    <property type="entry name" value="AA-Vitamin_Transporters"/>
</dbReference>
<dbReference type="EMBL" id="JAPNOA010000019">
    <property type="protein sequence ID" value="MCY0964737.1"/>
    <property type="molecule type" value="Genomic_DNA"/>
</dbReference>
<comment type="similarity">
    <text evidence="2">Belongs to the EamA transporter family.</text>
</comment>
<evidence type="ECO:0000256" key="4">
    <source>
        <dbReference type="ARBA" id="ARBA00022989"/>
    </source>
</evidence>
<organism evidence="8 9">
    <name type="scientific">Parathalassolituus penaei</name>
    <dbReference type="NCBI Taxonomy" id="2997323"/>
    <lineage>
        <taxon>Bacteria</taxon>
        <taxon>Pseudomonadati</taxon>
        <taxon>Pseudomonadota</taxon>
        <taxon>Gammaproteobacteria</taxon>
        <taxon>Oceanospirillales</taxon>
        <taxon>Oceanospirillaceae</taxon>
        <taxon>Parathalassolituus</taxon>
    </lineage>
</organism>
<reference evidence="8" key="1">
    <citation type="submission" date="2022-11" db="EMBL/GenBank/DDBJ databases">
        <title>Parathalassolutuus dongxingensis gen. nov., sp. nov., a novel member of family Oceanospirillaceae isolated from a coastal shrimp pond in Guangxi, China.</title>
        <authorList>
            <person name="Chen H."/>
        </authorList>
    </citation>
    <scope>NUCLEOTIDE SEQUENCE</scope>
    <source>
        <strain evidence="8">G-43</strain>
    </source>
</reference>
<name>A0A9X3EBY6_9GAMM</name>
<evidence type="ECO:0000313" key="9">
    <source>
        <dbReference type="Proteomes" id="UP001150830"/>
    </source>
</evidence>
<keyword evidence="9" id="KW-1185">Reference proteome</keyword>
<evidence type="ECO:0000313" key="8">
    <source>
        <dbReference type="EMBL" id="MCY0964737.1"/>
    </source>
</evidence>
<comment type="caution">
    <text evidence="8">The sequence shown here is derived from an EMBL/GenBank/DDBJ whole genome shotgun (WGS) entry which is preliminary data.</text>
</comment>
<dbReference type="RefSeq" id="WP_283172955.1">
    <property type="nucleotide sequence ID" value="NZ_JAPNOA010000019.1"/>
</dbReference>
<protein>
    <submittedName>
        <fullName evidence="8">DMT family transporter</fullName>
    </submittedName>
</protein>
<keyword evidence="3 6" id="KW-0812">Transmembrane</keyword>
<feature type="transmembrane region" description="Helical" evidence="6">
    <location>
        <begin position="154"/>
        <end position="174"/>
    </location>
</feature>
<feature type="transmembrane region" description="Helical" evidence="6">
    <location>
        <begin position="215"/>
        <end position="237"/>
    </location>
</feature>
<dbReference type="AlphaFoldDB" id="A0A9X3EBY6"/>
<feature type="transmembrane region" description="Helical" evidence="6">
    <location>
        <begin position="273"/>
        <end position="291"/>
    </location>
</feature>
<evidence type="ECO:0000259" key="7">
    <source>
        <dbReference type="Pfam" id="PF00892"/>
    </source>
</evidence>
<feature type="transmembrane region" description="Helical" evidence="6">
    <location>
        <begin position="249"/>
        <end position="267"/>
    </location>
</feature>
<feature type="transmembrane region" description="Helical" evidence="6">
    <location>
        <begin position="101"/>
        <end position="119"/>
    </location>
</feature>
<dbReference type="Pfam" id="PF00892">
    <property type="entry name" value="EamA"/>
    <property type="match status" value="2"/>
</dbReference>
<evidence type="ECO:0000256" key="3">
    <source>
        <dbReference type="ARBA" id="ARBA00022692"/>
    </source>
</evidence>
<evidence type="ECO:0000256" key="6">
    <source>
        <dbReference type="SAM" id="Phobius"/>
    </source>
</evidence>
<feature type="transmembrane region" description="Helical" evidence="6">
    <location>
        <begin position="34"/>
        <end position="55"/>
    </location>
</feature>
<evidence type="ECO:0000256" key="5">
    <source>
        <dbReference type="ARBA" id="ARBA00023136"/>
    </source>
</evidence>
<feature type="transmembrane region" description="Helical" evidence="6">
    <location>
        <begin position="128"/>
        <end position="148"/>
    </location>
</feature>
<dbReference type="InterPro" id="IPR037185">
    <property type="entry name" value="EmrE-like"/>
</dbReference>
<sequence>MHNERRALIMALLAVLCWSTVATAFKLALEVLTPSWLLAFAVCTSWLFLSGLLLWKQQWSNAVRDFRQHWRAYLRQALINPVCYYLILFEAYDLLPAQQAQAINYTWAITMSLLAVPLLGQRLFPRDLLALLLAYLGVLVIATKGNLLGLEFDSVSGVALALFSTLLWALYWILNTRAARQGEQSDATTSLWGSFMLAVPMLLVIALLRDGVPTLGWQAVGTGLYVGLFEMGITFVMWQTAMNLTRRTAAISSLIFLSPFLSLIFISQILGEAVHSATLIGLLLIMAGLAVQKLGGKAEATTAGRSE</sequence>
<feature type="transmembrane region" description="Helical" evidence="6">
    <location>
        <begin position="186"/>
        <end position="209"/>
    </location>
</feature>
<feature type="transmembrane region" description="Helical" evidence="6">
    <location>
        <begin position="76"/>
        <end position="95"/>
    </location>
</feature>
<accession>A0A9X3EBY6</accession>
<dbReference type="SUPFAM" id="SSF103481">
    <property type="entry name" value="Multidrug resistance efflux transporter EmrE"/>
    <property type="match status" value="2"/>
</dbReference>
<evidence type="ECO:0000256" key="1">
    <source>
        <dbReference type="ARBA" id="ARBA00004141"/>
    </source>
</evidence>
<dbReference type="InterPro" id="IPR000620">
    <property type="entry name" value="EamA_dom"/>
</dbReference>
<proteinExistence type="inferred from homology"/>
<dbReference type="PANTHER" id="PTHR32322:SF2">
    <property type="entry name" value="EAMA DOMAIN-CONTAINING PROTEIN"/>
    <property type="match status" value="1"/>
</dbReference>
<keyword evidence="4 6" id="KW-1133">Transmembrane helix</keyword>
<gene>
    <name evidence="8" type="ORF">OUO13_06030</name>
</gene>
<feature type="domain" description="EamA" evidence="7">
    <location>
        <begin position="156"/>
        <end position="291"/>
    </location>
</feature>
<keyword evidence="5 6" id="KW-0472">Membrane</keyword>
<feature type="domain" description="EamA" evidence="7">
    <location>
        <begin position="7"/>
        <end position="142"/>
    </location>
</feature>
<dbReference type="Proteomes" id="UP001150830">
    <property type="component" value="Unassembled WGS sequence"/>
</dbReference>
<evidence type="ECO:0000256" key="2">
    <source>
        <dbReference type="ARBA" id="ARBA00007362"/>
    </source>
</evidence>
<dbReference type="GO" id="GO:0016020">
    <property type="term" value="C:membrane"/>
    <property type="evidence" value="ECO:0007669"/>
    <property type="project" value="UniProtKB-SubCell"/>
</dbReference>
<dbReference type="PANTHER" id="PTHR32322">
    <property type="entry name" value="INNER MEMBRANE TRANSPORTER"/>
    <property type="match status" value="1"/>
</dbReference>